<proteinExistence type="predicted"/>
<dbReference type="EMBL" id="CP007217">
    <property type="protein sequence ID" value="AJR10339.1"/>
    <property type="molecule type" value="Genomic_DNA"/>
</dbReference>
<evidence type="ECO:0000256" key="1">
    <source>
        <dbReference type="SAM" id="MobiDB-lite"/>
    </source>
</evidence>
<dbReference type="KEGG" id="cmx:DNC_01260"/>
<gene>
    <name evidence="2" type="ORF">BD36_01355</name>
</gene>
<dbReference type="AlphaFoldDB" id="A0A069ZSW2"/>
<protein>
    <submittedName>
        <fullName evidence="2">Uncharacterized protein</fullName>
    </submittedName>
</protein>
<feature type="compositionally biased region" description="Polar residues" evidence="1">
    <location>
        <begin position="134"/>
        <end position="144"/>
    </location>
</feature>
<accession>A0A069ZSW2</accession>
<feature type="compositionally biased region" description="Low complexity" evidence="1">
    <location>
        <begin position="124"/>
        <end position="133"/>
    </location>
</feature>
<dbReference type="STRING" id="83560.NC80_01245"/>
<dbReference type="GeneID" id="1246419"/>
<organism evidence="2 3">
    <name type="scientific">Chlamydia muridarum</name>
    <dbReference type="NCBI Taxonomy" id="83560"/>
    <lineage>
        <taxon>Bacteria</taxon>
        <taxon>Pseudomonadati</taxon>
        <taxon>Chlamydiota</taxon>
        <taxon>Chlamydiia</taxon>
        <taxon>Chlamydiales</taxon>
        <taxon>Chlamydiaceae</taxon>
        <taxon>Chlamydia/Chlamydophila group</taxon>
        <taxon>Chlamydia</taxon>
    </lineage>
</organism>
<dbReference type="KEGG" id="cmg:NC81_01260"/>
<feature type="region of interest" description="Disordered" evidence="1">
    <location>
        <begin position="240"/>
        <end position="290"/>
    </location>
</feature>
<dbReference type="Proteomes" id="UP000260363">
    <property type="component" value="Chromosome"/>
</dbReference>
<sequence>MTIPATQETPPSPQIILSGEQPETACEATSDLSIDVQVPESQQLALVRNLSDLCVSVITQTEKTLSPETKYFSPQKEPLLTQYTSKQSGSSSRIIISTSTQESSTSQSERNHSQSQSMLQRTIPSPKTSSTSSMQGRLCTTSQQTVPLRGTPLTVSLPCPHLTQTNQATSRSTVLTLNVPVKIFSKESPLASVKNRSAMLTKDSSHLSSSREKLSPFRAPLSPMALFETAAHKETVIRERLSHDQESHSKDVDQERNHNQDHSDQQEEKEDLSNETDVSPCTRKQQKQNFHPESLPQEVCEFALSQSQLSQLLRMRINHLDILRICAEIMKLMLNSREQNLLERRSAREHFMQEAKTIANSFSKQAQITKWLGIATATLGIFGAISPIIGEVGGEGLLNIIRRATGGWKQSSSKVFFEGMGKVCASLSELAKVSSTIYDLRANATRTIAESYKEIFRLEHDEMVRSIEELKDHWRNMDSFLLQILQTQHDAARSLYQ</sequence>
<feature type="region of interest" description="Disordered" evidence="1">
    <location>
        <begin position="196"/>
        <end position="215"/>
    </location>
</feature>
<name>A0A069ZSW2_CHLMR</name>
<feature type="compositionally biased region" description="Polar residues" evidence="1">
    <location>
        <begin position="113"/>
        <end position="123"/>
    </location>
</feature>
<feature type="compositionally biased region" description="Low complexity" evidence="1">
    <location>
        <begin position="91"/>
        <end position="108"/>
    </location>
</feature>
<dbReference type="RefSeq" id="WP_010229944.1">
    <property type="nucleotide sequence ID" value="NZ_CP007217.1"/>
</dbReference>
<evidence type="ECO:0000313" key="2">
    <source>
        <dbReference type="EMBL" id="AJR10339.1"/>
    </source>
</evidence>
<dbReference type="PATRIC" id="fig|83560.10.peg.256"/>
<reference evidence="2 3" key="1">
    <citation type="submission" date="2014-02" db="EMBL/GenBank/DDBJ databases">
        <authorList>
            <person name="Chen C."/>
            <person name="Conrad T.A."/>
            <person name="Zhou Z."/>
            <person name="Lai Z."/>
            <person name="Zhong G."/>
        </authorList>
    </citation>
    <scope>NUCLEOTIDE SEQUENCE [LARGE SCALE GENOMIC DNA]</scope>
    <source>
        <strain evidence="2 3">Nigg3-28</strain>
    </source>
</reference>
<feature type="compositionally biased region" description="Basic and acidic residues" evidence="1">
    <location>
        <begin position="203"/>
        <end position="215"/>
    </location>
</feature>
<feature type="compositionally biased region" description="Basic and acidic residues" evidence="1">
    <location>
        <begin position="240"/>
        <end position="266"/>
    </location>
</feature>
<dbReference type="OMA" id="SMDNFLL"/>
<evidence type="ECO:0000313" key="3">
    <source>
        <dbReference type="Proteomes" id="UP000260363"/>
    </source>
</evidence>
<dbReference type="KEGG" id="cmm:NC80_01245"/>
<feature type="region of interest" description="Disordered" evidence="1">
    <location>
        <begin position="91"/>
        <end position="144"/>
    </location>
</feature>
<feature type="compositionally biased region" description="Polar residues" evidence="1">
    <location>
        <begin position="275"/>
        <end position="290"/>
    </location>
</feature>